<evidence type="ECO:0000259" key="7">
    <source>
        <dbReference type="PROSITE" id="PS50850"/>
    </source>
</evidence>
<dbReference type="Proteomes" id="UP000019471">
    <property type="component" value="Unassembled WGS sequence"/>
</dbReference>
<dbReference type="InterPro" id="IPR010573">
    <property type="entry name" value="MFS_Str1/Tri12-like"/>
</dbReference>
<feature type="transmembrane region" description="Helical" evidence="6">
    <location>
        <begin position="225"/>
        <end position="246"/>
    </location>
</feature>
<evidence type="ECO:0000256" key="3">
    <source>
        <dbReference type="ARBA" id="ARBA00022692"/>
    </source>
</evidence>
<evidence type="ECO:0000313" key="8">
    <source>
        <dbReference type="EMBL" id="EXJ67400.1"/>
    </source>
</evidence>
<comment type="caution">
    <text evidence="8">The sequence shown here is derived from an EMBL/GenBank/DDBJ whole genome shotgun (WGS) entry which is preliminary data.</text>
</comment>
<dbReference type="InterPro" id="IPR036259">
    <property type="entry name" value="MFS_trans_sf"/>
</dbReference>
<dbReference type="PANTHER" id="PTHR23501:SF109">
    <property type="entry name" value="MAJOR FACILITATOR SUPERFAMILY (MFS) PROFILE DOMAIN-CONTAINING PROTEIN-RELATED"/>
    <property type="match status" value="1"/>
</dbReference>
<protein>
    <recommendedName>
        <fullName evidence="7">Major facilitator superfamily (MFS) profile domain-containing protein</fullName>
    </recommendedName>
</protein>
<evidence type="ECO:0000256" key="4">
    <source>
        <dbReference type="ARBA" id="ARBA00022989"/>
    </source>
</evidence>
<dbReference type="GO" id="GO:0005886">
    <property type="term" value="C:plasma membrane"/>
    <property type="evidence" value="ECO:0007669"/>
    <property type="project" value="TreeGrafter"/>
</dbReference>
<dbReference type="RefSeq" id="XP_007748182.1">
    <property type="nucleotide sequence ID" value="XM_007749992.1"/>
</dbReference>
<dbReference type="HOGENOM" id="CLU_000960_25_3_1"/>
<keyword evidence="3 6" id="KW-0812">Transmembrane</keyword>
<feature type="transmembrane region" description="Helical" evidence="6">
    <location>
        <begin position="194"/>
        <end position="213"/>
    </location>
</feature>
<feature type="transmembrane region" description="Helical" evidence="6">
    <location>
        <begin position="427"/>
        <end position="448"/>
    </location>
</feature>
<evidence type="ECO:0000256" key="5">
    <source>
        <dbReference type="ARBA" id="ARBA00023136"/>
    </source>
</evidence>
<feature type="transmembrane region" description="Helical" evidence="6">
    <location>
        <begin position="403"/>
        <end position="421"/>
    </location>
</feature>
<feature type="transmembrane region" description="Helical" evidence="6">
    <location>
        <begin position="376"/>
        <end position="396"/>
    </location>
</feature>
<feature type="transmembrane region" description="Helical" evidence="6">
    <location>
        <begin position="267"/>
        <end position="284"/>
    </location>
</feature>
<evidence type="ECO:0000313" key="9">
    <source>
        <dbReference type="Proteomes" id="UP000019471"/>
    </source>
</evidence>
<organism evidence="8 9">
    <name type="scientific">Cladophialophora psammophila CBS 110553</name>
    <dbReference type="NCBI Taxonomy" id="1182543"/>
    <lineage>
        <taxon>Eukaryota</taxon>
        <taxon>Fungi</taxon>
        <taxon>Dikarya</taxon>
        <taxon>Ascomycota</taxon>
        <taxon>Pezizomycotina</taxon>
        <taxon>Eurotiomycetes</taxon>
        <taxon>Chaetothyriomycetidae</taxon>
        <taxon>Chaetothyriales</taxon>
        <taxon>Herpotrichiellaceae</taxon>
        <taxon>Cladophialophora</taxon>
    </lineage>
</organism>
<comment type="subcellular location">
    <subcellularLocation>
        <location evidence="1">Membrane</location>
        <topology evidence="1">Multi-pass membrane protein</topology>
    </subcellularLocation>
</comment>
<sequence length="590" mass="63452">MEEKSPENTAVEQISDTRHKEIQNAEDLATQNSYAAKADDSDGHVPMTPRRFLAMAFLYMSFAGKSPTSTSEVLKVDRLGVAGANLPLFFTVGSLSYIQKDVGNPATQGWAGTTYGIAVAALIPFCGYLQDLFGRRYFTVFGCFMMCLGAVVEGTAHSFTQLIFALVISGFGAAIVELSSVAGIAEVVSVKNRGLALSLLTGFILPWAPYQLYSELLASHTTWRWTMWINLMYNALCFVGVLFTYFPESHHRADGIGKIEALKQLDFMGGFLSLSSVVLFLFALQSGDSLYPWASAKVLVPLIIGVLLAFVFVVWEVKGAKYPMVPASIFQGQRIVGPALVLSFTIGMDLYAVLTFMPLAFGAIYDSDPKSIGIKALGYAFGQTLGATVGNIMMTLIKTHQRAILAIGCVSMATFIASLALMSPDNVHTAVALTTLAGWSVGWVINPLNTVALSGTRDLFIATVIGLLLSTRYLGGSIGYSIYYAVFTAKAKKKLPNYVAAAVAKAGLPLTEIQQFVGIFLTNPEAISEVKGITPSIIQAATAASKSAYADSMKFVWYTSIPFGVACVIGVLVMKSTTKFVTNRVAARLE</sequence>
<feature type="transmembrane region" description="Helical" evidence="6">
    <location>
        <begin position="290"/>
        <end position="315"/>
    </location>
</feature>
<dbReference type="Gene3D" id="1.20.1250.20">
    <property type="entry name" value="MFS general substrate transporter like domains"/>
    <property type="match status" value="1"/>
</dbReference>
<dbReference type="SUPFAM" id="SSF103473">
    <property type="entry name" value="MFS general substrate transporter"/>
    <property type="match status" value="1"/>
</dbReference>
<reference evidence="8 9" key="1">
    <citation type="submission" date="2013-03" db="EMBL/GenBank/DDBJ databases">
        <title>The Genome Sequence of Cladophialophora psammophila CBS 110553.</title>
        <authorList>
            <consortium name="The Broad Institute Genomics Platform"/>
            <person name="Cuomo C."/>
            <person name="de Hoog S."/>
            <person name="Gorbushina A."/>
            <person name="Walker B."/>
            <person name="Young S.K."/>
            <person name="Zeng Q."/>
            <person name="Gargeya S."/>
            <person name="Fitzgerald M."/>
            <person name="Haas B."/>
            <person name="Abouelleil A."/>
            <person name="Allen A.W."/>
            <person name="Alvarado L."/>
            <person name="Arachchi H.M."/>
            <person name="Berlin A.M."/>
            <person name="Chapman S.B."/>
            <person name="Gainer-Dewar J."/>
            <person name="Goldberg J."/>
            <person name="Griggs A."/>
            <person name="Gujja S."/>
            <person name="Hansen M."/>
            <person name="Howarth C."/>
            <person name="Imamovic A."/>
            <person name="Ireland A."/>
            <person name="Larimer J."/>
            <person name="McCowan C."/>
            <person name="Murphy C."/>
            <person name="Pearson M."/>
            <person name="Poon T.W."/>
            <person name="Priest M."/>
            <person name="Roberts A."/>
            <person name="Saif S."/>
            <person name="Shea T."/>
            <person name="Sisk P."/>
            <person name="Sykes S."/>
            <person name="Wortman J."/>
            <person name="Nusbaum C."/>
            <person name="Birren B."/>
        </authorList>
    </citation>
    <scope>NUCLEOTIDE SEQUENCE [LARGE SCALE GENOMIC DNA]</scope>
    <source>
        <strain evidence="8 9">CBS 110553</strain>
    </source>
</reference>
<feature type="domain" description="Major facilitator superfamily (MFS) profile" evidence="7">
    <location>
        <begin position="73"/>
        <end position="527"/>
    </location>
</feature>
<dbReference type="eggNOG" id="KOG0254">
    <property type="taxonomic scope" value="Eukaryota"/>
</dbReference>
<feature type="transmembrane region" description="Helical" evidence="6">
    <location>
        <begin position="162"/>
        <end position="182"/>
    </location>
</feature>
<keyword evidence="4 6" id="KW-1133">Transmembrane helix</keyword>
<evidence type="ECO:0000256" key="6">
    <source>
        <dbReference type="SAM" id="Phobius"/>
    </source>
</evidence>
<feature type="transmembrane region" description="Helical" evidence="6">
    <location>
        <begin position="79"/>
        <end position="98"/>
    </location>
</feature>
<dbReference type="AlphaFoldDB" id="W9WR04"/>
<dbReference type="Pfam" id="PF06609">
    <property type="entry name" value="TRI12"/>
    <property type="match status" value="1"/>
</dbReference>
<proteinExistence type="predicted"/>
<feature type="transmembrane region" description="Helical" evidence="6">
    <location>
        <begin position="137"/>
        <end position="156"/>
    </location>
</feature>
<dbReference type="GO" id="GO:0022857">
    <property type="term" value="F:transmembrane transporter activity"/>
    <property type="evidence" value="ECO:0007669"/>
    <property type="project" value="InterPro"/>
</dbReference>
<dbReference type="PANTHER" id="PTHR23501">
    <property type="entry name" value="MAJOR FACILITATOR SUPERFAMILY"/>
    <property type="match status" value="1"/>
</dbReference>
<keyword evidence="5 6" id="KW-0472">Membrane</keyword>
<feature type="transmembrane region" description="Helical" evidence="6">
    <location>
        <begin position="335"/>
        <end position="364"/>
    </location>
</feature>
<dbReference type="PROSITE" id="PS50850">
    <property type="entry name" value="MFS"/>
    <property type="match status" value="1"/>
</dbReference>
<feature type="transmembrane region" description="Helical" evidence="6">
    <location>
        <begin position="555"/>
        <end position="574"/>
    </location>
</feature>
<keyword evidence="9" id="KW-1185">Reference proteome</keyword>
<dbReference type="EMBL" id="AMGX01000016">
    <property type="protein sequence ID" value="EXJ67400.1"/>
    <property type="molecule type" value="Genomic_DNA"/>
</dbReference>
<name>W9WR04_9EURO</name>
<evidence type="ECO:0000256" key="1">
    <source>
        <dbReference type="ARBA" id="ARBA00004141"/>
    </source>
</evidence>
<gene>
    <name evidence="8" type="ORF">A1O5_09413</name>
</gene>
<feature type="transmembrane region" description="Helical" evidence="6">
    <location>
        <begin position="110"/>
        <end position="130"/>
    </location>
</feature>
<dbReference type="InterPro" id="IPR020846">
    <property type="entry name" value="MFS_dom"/>
</dbReference>
<dbReference type="GeneID" id="19194109"/>
<evidence type="ECO:0000256" key="2">
    <source>
        <dbReference type="ARBA" id="ARBA00022448"/>
    </source>
</evidence>
<keyword evidence="2" id="KW-0813">Transport</keyword>
<feature type="transmembrane region" description="Helical" evidence="6">
    <location>
        <begin position="460"/>
        <end position="486"/>
    </location>
</feature>
<dbReference type="OrthoDB" id="4161376at2759"/>
<accession>W9WR04</accession>